<accession>A0A2P2JBL1</accession>
<dbReference type="AlphaFoldDB" id="A0A2P2JBL1"/>
<evidence type="ECO:0000313" key="1">
    <source>
        <dbReference type="EMBL" id="MBW90875.1"/>
    </source>
</evidence>
<reference evidence="1" key="1">
    <citation type="submission" date="2018-02" db="EMBL/GenBank/DDBJ databases">
        <title>Rhizophora mucronata_Transcriptome.</title>
        <authorList>
            <person name="Meera S.P."/>
            <person name="Sreeshan A."/>
            <person name="Augustine A."/>
        </authorList>
    </citation>
    <scope>NUCLEOTIDE SEQUENCE</scope>
    <source>
        <tissue evidence="1">Leaf</tissue>
    </source>
</reference>
<dbReference type="EMBL" id="GGEC01010392">
    <property type="protein sequence ID" value="MBW90875.1"/>
    <property type="molecule type" value="Transcribed_RNA"/>
</dbReference>
<sequence length="23" mass="2818">MPLIQRKLMEFYPINLSTYHILP</sequence>
<name>A0A2P2JBL1_RHIMU</name>
<organism evidence="1">
    <name type="scientific">Rhizophora mucronata</name>
    <name type="common">Asiatic mangrove</name>
    <dbReference type="NCBI Taxonomy" id="61149"/>
    <lineage>
        <taxon>Eukaryota</taxon>
        <taxon>Viridiplantae</taxon>
        <taxon>Streptophyta</taxon>
        <taxon>Embryophyta</taxon>
        <taxon>Tracheophyta</taxon>
        <taxon>Spermatophyta</taxon>
        <taxon>Magnoliopsida</taxon>
        <taxon>eudicotyledons</taxon>
        <taxon>Gunneridae</taxon>
        <taxon>Pentapetalae</taxon>
        <taxon>rosids</taxon>
        <taxon>fabids</taxon>
        <taxon>Malpighiales</taxon>
        <taxon>Rhizophoraceae</taxon>
        <taxon>Rhizophora</taxon>
    </lineage>
</organism>
<proteinExistence type="predicted"/>
<protein>
    <submittedName>
        <fullName evidence="1">Uncharacterized protein</fullName>
    </submittedName>
</protein>